<dbReference type="Proteomes" id="UP000537775">
    <property type="component" value="Unassembled WGS sequence"/>
</dbReference>
<comment type="function">
    <text evidence="1 6">Required for the transposition of the insertion element.</text>
</comment>
<dbReference type="GO" id="GO:0004803">
    <property type="term" value="F:transposase activity"/>
    <property type="evidence" value="ECO:0007669"/>
    <property type="project" value="UniProtKB-UniRule"/>
</dbReference>
<name>A0A7X0FP19_9MICO</name>
<gene>
    <name evidence="7" type="ORF">HD594_001383</name>
</gene>
<evidence type="ECO:0000256" key="2">
    <source>
        <dbReference type="ARBA" id="ARBA00010961"/>
    </source>
</evidence>
<comment type="similarity">
    <text evidence="2 6">Belongs to the transposase mutator family.</text>
</comment>
<dbReference type="EMBL" id="JACHML010000001">
    <property type="protein sequence ID" value="MBB6391070.1"/>
    <property type="molecule type" value="Genomic_DNA"/>
</dbReference>
<dbReference type="AlphaFoldDB" id="A0A7X0FP19"/>
<keyword evidence="4 6" id="KW-0238">DNA-binding</keyword>
<dbReference type="PANTHER" id="PTHR33217">
    <property type="entry name" value="TRANSPOSASE FOR INSERTION SEQUENCE ELEMENT IS1081"/>
    <property type="match status" value="1"/>
</dbReference>
<reference evidence="7 8" key="1">
    <citation type="submission" date="2020-08" db="EMBL/GenBank/DDBJ databases">
        <title>Sequencing the genomes of 1000 actinobacteria strains.</title>
        <authorList>
            <person name="Klenk H.-P."/>
        </authorList>
    </citation>
    <scope>NUCLEOTIDE SEQUENCE [LARGE SCALE GENOMIC DNA]</scope>
    <source>
        <strain evidence="7 8">DSM 12511</strain>
    </source>
</reference>
<dbReference type="GO" id="GO:0003677">
    <property type="term" value="F:DNA binding"/>
    <property type="evidence" value="ECO:0007669"/>
    <property type="project" value="UniProtKB-UniRule"/>
</dbReference>
<evidence type="ECO:0000256" key="1">
    <source>
        <dbReference type="ARBA" id="ARBA00002190"/>
    </source>
</evidence>
<protein>
    <recommendedName>
        <fullName evidence="6">Mutator family transposase</fullName>
    </recommendedName>
</protein>
<keyword evidence="6" id="KW-0814">Transposable element</keyword>
<accession>A0A7X0FP19</accession>
<keyword evidence="8" id="KW-1185">Reference proteome</keyword>
<keyword evidence="3 6" id="KW-0815">Transposition</keyword>
<sequence length="180" mass="20322">MRSLLQTRANPLLHEHADAVVCAERSMPSPGRTARRSGYRQCDLATRVCMVDVHVRTLGARTYFADWLLDRCKRAESAMITVAADCRLTGVATRPEDKLVKQFGIHSLSKSQVSRMAAYLDEHVHQFRHRRLRDAGPPTLVAADALTMNFCEGGRVIKVRQGYLRQRRRASRRAGHAGRD</sequence>
<evidence type="ECO:0000313" key="7">
    <source>
        <dbReference type="EMBL" id="MBB6391070.1"/>
    </source>
</evidence>
<dbReference type="PANTHER" id="PTHR33217:SF7">
    <property type="entry name" value="TRANSPOSASE FOR INSERTION SEQUENCE ELEMENT IS1081"/>
    <property type="match status" value="1"/>
</dbReference>
<evidence type="ECO:0000256" key="6">
    <source>
        <dbReference type="RuleBase" id="RU365089"/>
    </source>
</evidence>
<evidence type="ECO:0000256" key="3">
    <source>
        <dbReference type="ARBA" id="ARBA00022578"/>
    </source>
</evidence>
<dbReference type="InterPro" id="IPR001207">
    <property type="entry name" value="Transposase_mutator"/>
</dbReference>
<comment type="caution">
    <text evidence="7">The sequence shown here is derived from an EMBL/GenBank/DDBJ whole genome shotgun (WGS) entry which is preliminary data.</text>
</comment>
<dbReference type="GO" id="GO:0006313">
    <property type="term" value="P:DNA transposition"/>
    <property type="evidence" value="ECO:0007669"/>
    <property type="project" value="UniProtKB-UniRule"/>
</dbReference>
<evidence type="ECO:0000313" key="8">
    <source>
        <dbReference type="Proteomes" id="UP000537775"/>
    </source>
</evidence>
<evidence type="ECO:0000256" key="5">
    <source>
        <dbReference type="ARBA" id="ARBA00023172"/>
    </source>
</evidence>
<dbReference type="Pfam" id="PF00872">
    <property type="entry name" value="Transposase_mut"/>
    <property type="match status" value="1"/>
</dbReference>
<proteinExistence type="inferred from homology"/>
<organism evidence="7 8">
    <name type="scientific">Microbacterium thalassium</name>
    <dbReference type="NCBI Taxonomy" id="362649"/>
    <lineage>
        <taxon>Bacteria</taxon>
        <taxon>Bacillati</taxon>
        <taxon>Actinomycetota</taxon>
        <taxon>Actinomycetes</taxon>
        <taxon>Micrococcales</taxon>
        <taxon>Microbacteriaceae</taxon>
        <taxon>Microbacterium</taxon>
    </lineage>
</organism>
<evidence type="ECO:0000256" key="4">
    <source>
        <dbReference type="ARBA" id="ARBA00023125"/>
    </source>
</evidence>
<keyword evidence="5 6" id="KW-0233">DNA recombination</keyword>